<evidence type="ECO:0000256" key="8">
    <source>
        <dbReference type="ARBA" id="ARBA00022475"/>
    </source>
</evidence>
<accession>A0A4S4NHN9</accession>
<evidence type="ECO:0000256" key="9">
    <source>
        <dbReference type="ARBA" id="ARBA00022516"/>
    </source>
</evidence>
<evidence type="ECO:0000256" key="17">
    <source>
        <dbReference type="ARBA" id="ARBA00023264"/>
    </source>
</evidence>
<evidence type="ECO:0000256" key="7">
    <source>
        <dbReference type="ARBA" id="ARBA00019373"/>
    </source>
</evidence>
<keyword evidence="15 19" id="KW-0472">Membrane</keyword>
<dbReference type="AlphaFoldDB" id="A0A4S4NHN9"/>
<evidence type="ECO:0000256" key="6">
    <source>
        <dbReference type="ARBA" id="ARBA00012487"/>
    </source>
</evidence>
<evidence type="ECO:0000256" key="11">
    <source>
        <dbReference type="ARBA" id="ARBA00022692"/>
    </source>
</evidence>
<dbReference type="UniPathway" id="UPA00557">
    <property type="reaction ID" value="UER00614"/>
</dbReference>
<keyword evidence="9" id="KW-0444">Lipid biosynthesis</keyword>
<evidence type="ECO:0000256" key="18">
    <source>
        <dbReference type="RuleBase" id="RU003938"/>
    </source>
</evidence>
<feature type="transmembrane region" description="Helical" evidence="19">
    <location>
        <begin position="110"/>
        <end position="126"/>
    </location>
</feature>
<gene>
    <name evidence="20" type="ORF">E4Z66_02105</name>
</gene>
<dbReference type="PROSITE" id="PS01315">
    <property type="entry name" value="CDS"/>
    <property type="match status" value="1"/>
</dbReference>
<comment type="pathway">
    <text evidence="3 18">Phospholipid metabolism; CDP-diacylglycerol biosynthesis; CDP-diacylglycerol from sn-glycerol 3-phosphate: step 3/3.</text>
</comment>
<organism evidence="20 21">
    <name type="scientific">Aliishimia ponticola</name>
    <dbReference type="NCBI Taxonomy" id="2499833"/>
    <lineage>
        <taxon>Bacteria</taxon>
        <taxon>Pseudomonadati</taxon>
        <taxon>Pseudomonadota</taxon>
        <taxon>Alphaproteobacteria</taxon>
        <taxon>Rhodobacterales</taxon>
        <taxon>Paracoccaceae</taxon>
        <taxon>Aliishimia</taxon>
    </lineage>
</organism>
<evidence type="ECO:0000256" key="5">
    <source>
        <dbReference type="ARBA" id="ARBA00010185"/>
    </source>
</evidence>
<evidence type="ECO:0000256" key="19">
    <source>
        <dbReference type="SAM" id="Phobius"/>
    </source>
</evidence>
<dbReference type="PANTHER" id="PTHR46382">
    <property type="entry name" value="PHOSPHATIDATE CYTIDYLYLTRANSFERASE"/>
    <property type="match status" value="1"/>
</dbReference>
<keyword evidence="10 18" id="KW-0808">Transferase</keyword>
<dbReference type="PANTHER" id="PTHR46382:SF1">
    <property type="entry name" value="PHOSPHATIDATE CYTIDYLYLTRANSFERASE"/>
    <property type="match status" value="1"/>
</dbReference>
<evidence type="ECO:0000256" key="14">
    <source>
        <dbReference type="ARBA" id="ARBA00023098"/>
    </source>
</evidence>
<protein>
    <recommendedName>
        <fullName evidence="7 18">Phosphatidate cytidylyltransferase</fullName>
        <ecNumber evidence="6 18">2.7.7.41</ecNumber>
    </recommendedName>
</protein>
<keyword evidence="8" id="KW-1003">Cell membrane</keyword>
<comment type="subcellular location">
    <subcellularLocation>
        <location evidence="2">Cell membrane</location>
        <topology evidence="2">Multi-pass membrane protein</topology>
    </subcellularLocation>
</comment>
<evidence type="ECO:0000256" key="12">
    <source>
        <dbReference type="ARBA" id="ARBA00022695"/>
    </source>
</evidence>
<feature type="transmembrane region" description="Helical" evidence="19">
    <location>
        <begin position="85"/>
        <end position="103"/>
    </location>
</feature>
<comment type="similarity">
    <text evidence="5 18">Belongs to the CDS family.</text>
</comment>
<dbReference type="GO" id="GO:0004605">
    <property type="term" value="F:phosphatidate cytidylyltransferase activity"/>
    <property type="evidence" value="ECO:0007669"/>
    <property type="project" value="UniProtKB-EC"/>
</dbReference>
<evidence type="ECO:0000256" key="13">
    <source>
        <dbReference type="ARBA" id="ARBA00022989"/>
    </source>
</evidence>
<dbReference type="GO" id="GO:0016024">
    <property type="term" value="P:CDP-diacylglycerol biosynthetic process"/>
    <property type="evidence" value="ECO:0007669"/>
    <property type="project" value="UniProtKB-UniPathway"/>
</dbReference>
<evidence type="ECO:0000256" key="4">
    <source>
        <dbReference type="ARBA" id="ARBA00005189"/>
    </source>
</evidence>
<evidence type="ECO:0000313" key="21">
    <source>
        <dbReference type="Proteomes" id="UP000306602"/>
    </source>
</evidence>
<dbReference type="EMBL" id="SRKY01000001">
    <property type="protein sequence ID" value="THH38385.1"/>
    <property type="molecule type" value="Genomic_DNA"/>
</dbReference>
<dbReference type="OrthoDB" id="9799199at2"/>
<reference evidence="20 21" key="1">
    <citation type="submission" date="2019-04" db="EMBL/GenBank/DDBJ databases">
        <title>Shimia ponticola sp. nov., isolated from seawater.</title>
        <authorList>
            <person name="Kim Y.-O."/>
            <person name="Yoon J.-H."/>
        </authorList>
    </citation>
    <scope>NUCLEOTIDE SEQUENCE [LARGE SCALE GENOMIC DNA]</scope>
    <source>
        <strain evidence="20 21">MYP11</strain>
    </source>
</reference>
<keyword evidence="21" id="KW-1185">Reference proteome</keyword>
<feature type="transmembrane region" description="Helical" evidence="19">
    <location>
        <begin position="132"/>
        <end position="151"/>
    </location>
</feature>
<evidence type="ECO:0000313" key="20">
    <source>
        <dbReference type="EMBL" id="THH38385.1"/>
    </source>
</evidence>
<evidence type="ECO:0000256" key="16">
    <source>
        <dbReference type="ARBA" id="ARBA00023209"/>
    </source>
</evidence>
<keyword evidence="11 18" id="KW-0812">Transmembrane</keyword>
<dbReference type="RefSeq" id="WP_136461278.1">
    <property type="nucleotide sequence ID" value="NZ_SRKY01000001.1"/>
</dbReference>
<dbReference type="GO" id="GO:0005886">
    <property type="term" value="C:plasma membrane"/>
    <property type="evidence" value="ECO:0007669"/>
    <property type="project" value="UniProtKB-SubCell"/>
</dbReference>
<feature type="transmembrane region" description="Helical" evidence="19">
    <location>
        <begin position="244"/>
        <end position="265"/>
    </location>
</feature>
<dbReference type="EC" id="2.7.7.41" evidence="6 18"/>
<name>A0A4S4NHN9_9RHOB</name>
<comment type="pathway">
    <text evidence="4">Lipid metabolism.</text>
</comment>
<evidence type="ECO:0000256" key="15">
    <source>
        <dbReference type="ARBA" id="ARBA00023136"/>
    </source>
</evidence>
<feature type="transmembrane region" description="Helical" evidence="19">
    <location>
        <begin position="63"/>
        <end position="79"/>
    </location>
</feature>
<keyword evidence="12 18" id="KW-0548">Nucleotidyltransferase</keyword>
<keyword evidence="13 19" id="KW-1133">Transmembrane helix</keyword>
<feature type="transmembrane region" description="Helical" evidence="19">
    <location>
        <begin position="171"/>
        <end position="188"/>
    </location>
</feature>
<evidence type="ECO:0000256" key="2">
    <source>
        <dbReference type="ARBA" id="ARBA00004651"/>
    </source>
</evidence>
<keyword evidence="17" id="KW-1208">Phospholipid metabolism</keyword>
<dbReference type="InterPro" id="IPR000374">
    <property type="entry name" value="PC_trans"/>
</dbReference>
<sequence>MTPGTQSGKWNDLTTRIGSAAVMVIIGSICIWNGGWPFRGLVAGVAGLMIWELVRMRAPHRRLSAIAVGAVAALAVWLVPAAGFWGAMALVLGTTALVGLVSFPNWKLGAGYALVILLGSIVLIALRSQLGIGWVVWVVSVIIATDIAGYFAGKTFGGPKFWPRISPKKTWSGTIAGWGGAALVGILFGLGSGMMVQIVLLSVLLSFAGQLGDIGESAIKRRSGVKDSSALIPGHGGVLDRFDALLGASLVLLVIAWLTGFPGGLT</sequence>
<evidence type="ECO:0000256" key="10">
    <source>
        <dbReference type="ARBA" id="ARBA00022679"/>
    </source>
</evidence>
<dbReference type="Proteomes" id="UP000306602">
    <property type="component" value="Unassembled WGS sequence"/>
</dbReference>
<evidence type="ECO:0000256" key="1">
    <source>
        <dbReference type="ARBA" id="ARBA00001698"/>
    </source>
</evidence>
<evidence type="ECO:0000256" key="3">
    <source>
        <dbReference type="ARBA" id="ARBA00005119"/>
    </source>
</evidence>
<comment type="catalytic activity">
    <reaction evidence="1 18">
        <text>a 1,2-diacyl-sn-glycero-3-phosphate + CTP + H(+) = a CDP-1,2-diacyl-sn-glycerol + diphosphate</text>
        <dbReference type="Rhea" id="RHEA:16229"/>
        <dbReference type="ChEBI" id="CHEBI:15378"/>
        <dbReference type="ChEBI" id="CHEBI:33019"/>
        <dbReference type="ChEBI" id="CHEBI:37563"/>
        <dbReference type="ChEBI" id="CHEBI:58332"/>
        <dbReference type="ChEBI" id="CHEBI:58608"/>
        <dbReference type="EC" id="2.7.7.41"/>
    </reaction>
</comment>
<comment type="caution">
    <text evidence="20">The sequence shown here is derived from an EMBL/GenBank/DDBJ whole genome shotgun (WGS) entry which is preliminary data.</text>
</comment>
<dbReference type="Pfam" id="PF01148">
    <property type="entry name" value="CTP_transf_1"/>
    <property type="match status" value="1"/>
</dbReference>
<feature type="transmembrane region" description="Helical" evidence="19">
    <location>
        <begin position="20"/>
        <end position="51"/>
    </location>
</feature>
<proteinExistence type="inferred from homology"/>
<keyword evidence="14" id="KW-0443">Lipid metabolism</keyword>
<keyword evidence="16" id="KW-0594">Phospholipid biosynthesis</keyword>